<reference evidence="2 3" key="1">
    <citation type="submission" date="2019-04" db="EMBL/GenBank/DDBJ databases">
        <title>Phreatobacter aquaticus sp. nov.</title>
        <authorList>
            <person name="Choi A."/>
        </authorList>
    </citation>
    <scope>NUCLEOTIDE SEQUENCE [LARGE SCALE GENOMIC DNA]</scope>
    <source>
        <strain evidence="2 3">KCTC 52518</strain>
    </source>
</reference>
<name>A0A4D7AQ79_9HYPH</name>
<evidence type="ECO:0000313" key="2">
    <source>
        <dbReference type="EMBL" id="QCI63394.1"/>
    </source>
</evidence>
<dbReference type="KEGG" id="pstg:E8M01_03565"/>
<proteinExistence type="predicted"/>
<dbReference type="SUPFAM" id="SSF54427">
    <property type="entry name" value="NTF2-like"/>
    <property type="match status" value="1"/>
</dbReference>
<dbReference type="OrthoDB" id="8912653at2"/>
<keyword evidence="3" id="KW-1185">Reference proteome</keyword>
<dbReference type="AlphaFoldDB" id="A0A4D7AQ79"/>
<dbReference type="Gene3D" id="3.10.450.50">
    <property type="match status" value="1"/>
</dbReference>
<dbReference type="InterPro" id="IPR027843">
    <property type="entry name" value="DUF4440"/>
</dbReference>
<evidence type="ECO:0000259" key="1">
    <source>
        <dbReference type="Pfam" id="PF14534"/>
    </source>
</evidence>
<accession>A0A4D7AQ79</accession>
<dbReference type="Proteomes" id="UP000298781">
    <property type="component" value="Chromosome"/>
</dbReference>
<sequence length="130" mass="14823">MTAETDITKEIRDLEARRYHAMLSADVAELRALLSDALVYTHSNATVDDKTSYIDKVANKYFDYREITRPEERVVVVGATALVVGRMVARVVMEGKTERHLDNRSLAVWAREGDGRWRFVAYQPTPIPKP</sequence>
<protein>
    <submittedName>
        <fullName evidence="2">Nuclear transport factor 2 family protein</fullName>
    </submittedName>
</protein>
<dbReference type="EMBL" id="CP039690">
    <property type="protein sequence ID" value="QCI63394.1"/>
    <property type="molecule type" value="Genomic_DNA"/>
</dbReference>
<dbReference type="RefSeq" id="WP_136958852.1">
    <property type="nucleotide sequence ID" value="NZ_CP039690.1"/>
</dbReference>
<evidence type="ECO:0000313" key="3">
    <source>
        <dbReference type="Proteomes" id="UP000298781"/>
    </source>
</evidence>
<dbReference type="Pfam" id="PF14534">
    <property type="entry name" value="DUF4440"/>
    <property type="match status" value="1"/>
</dbReference>
<feature type="domain" description="DUF4440" evidence="1">
    <location>
        <begin position="11"/>
        <end position="118"/>
    </location>
</feature>
<dbReference type="InterPro" id="IPR032710">
    <property type="entry name" value="NTF2-like_dom_sf"/>
</dbReference>
<organism evidence="2 3">
    <name type="scientific">Phreatobacter stygius</name>
    <dbReference type="NCBI Taxonomy" id="1940610"/>
    <lineage>
        <taxon>Bacteria</taxon>
        <taxon>Pseudomonadati</taxon>
        <taxon>Pseudomonadota</taxon>
        <taxon>Alphaproteobacteria</taxon>
        <taxon>Hyphomicrobiales</taxon>
        <taxon>Phreatobacteraceae</taxon>
        <taxon>Phreatobacter</taxon>
    </lineage>
</organism>
<gene>
    <name evidence="2" type="ORF">E8M01_03565</name>
</gene>